<evidence type="ECO:0000313" key="1">
    <source>
        <dbReference type="EMBL" id="KAI5422394.1"/>
    </source>
</evidence>
<comment type="caution">
    <text evidence="1">The sequence shown here is derived from an EMBL/GenBank/DDBJ whole genome shotgun (WGS) entry which is preliminary data.</text>
</comment>
<name>A0A9D5AXL6_PEA</name>
<keyword evidence="2" id="KW-1185">Reference proteome</keyword>
<dbReference type="Proteomes" id="UP001058974">
    <property type="component" value="Chromosome 4"/>
</dbReference>
<dbReference type="EMBL" id="JAMSHJ010000004">
    <property type="protein sequence ID" value="KAI5422394.1"/>
    <property type="molecule type" value="Genomic_DNA"/>
</dbReference>
<gene>
    <name evidence="1" type="ORF">KIW84_045736</name>
</gene>
<evidence type="ECO:0000313" key="2">
    <source>
        <dbReference type="Proteomes" id="UP001058974"/>
    </source>
</evidence>
<sequence length="153" mass="17211">MFSRKFCNCESWLAEQFGVKNFNSLGYGDLLSFLENNTDRLPRDLLKLLGGGMCENSSIKACISSNELVSLLSQTISRTPTPRASILGRESFIYVLRPRVHEEVAMIHLVDDKFGEPESRFEFRAYIGEVWYLDLVVQAMPPPATDSGAAEKI</sequence>
<reference evidence="1 2" key="1">
    <citation type="journal article" date="2022" name="Nat. Genet.">
        <title>Improved pea reference genome and pan-genome highlight genomic features and evolutionary characteristics.</title>
        <authorList>
            <person name="Yang T."/>
            <person name="Liu R."/>
            <person name="Luo Y."/>
            <person name="Hu S."/>
            <person name="Wang D."/>
            <person name="Wang C."/>
            <person name="Pandey M.K."/>
            <person name="Ge S."/>
            <person name="Xu Q."/>
            <person name="Li N."/>
            <person name="Li G."/>
            <person name="Huang Y."/>
            <person name="Saxena R.K."/>
            <person name="Ji Y."/>
            <person name="Li M."/>
            <person name="Yan X."/>
            <person name="He Y."/>
            <person name="Liu Y."/>
            <person name="Wang X."/>
            <person name="Xiang C."/>
            <person name="Varshney R.K."/>
            <person name="Ding H."/>
            <person name="Gao S."/>
            <person name="Zong X."/>
        </authorList>
    </citation>
    <scope>NUCLEOTIDE SEQUENCE [LARGE SCALE GENOMIC DNA]</scope>
    <source>
        <strain evidence="1 2">cv. Zhongwan 6</strain>
    </source>
</reference>
<dbReference type="Gramene" id="Psat04G0573600-T1">
    <property type="protein sequence ID" value="KAI5422394.1"/>
    <property type="gene ID" value="KIW84_045736"/>
</dbReference>
<dbReference type="AlphaFoldDB" id="A0A9D5AXL6"/>
<protein>
    <submittedName>
        <fullName evidence="1">Uncharacterized protein</fullName>
    </submittedName>
</protein>
<proteinExistence type="predicted"/>
<organism evidence="1 2">
    <name type="scientific">Pisum sativum</name>
    <name type="common">Garden pea</name>
    <name type="synonym">Lathyrus oleraceus</name>
    <dbReference type="NCBI Taxonomy" id="3888"/>
    <lineage>
        <taxon>Eukaryota</taxon>
        <taxon>Viridiplantae</taxon>
        <taxon>Streptophyta</taxon>
        <taxon>Embryophyta</taxon>
        <taxon>Tracheophyta</taxon>
        <taxon>Spermatophyta</taxon>
        <taxon>Magnoliopsida</taxon>
        <taxon>eudicotyledons</taxon>
        <taxon>Gunneridae</taxon>
        <taxon>Pentapetalae</taxon>
        <taxon>rosids</taxon>
        <taxon>fabids</taxon>
        <taxon>Fabales</taxon>
        <taxon>Fabaceae</taxon>
        <taxon>Papilionoideae</taxon>
        <taxon>50 kb inversion clade</taxon>
        <taxon>NPAAA clade</taxon>
        <taxon>Hologalegina</taxon>
        <taxon>IRL clade</taxon>
        <taxon>Fabeae</taxon>
        <taxon>Lathyrus</taxon>
    </lineage>
</organism>
<accession>A0A9D5AXL6</accession>